<evidence type="ECO:0000313" key="4">
    <source>
        <dbReference type="Proteomes" id="UP001208570"/>
    </source>
</evidence>
<reference evidence="3" key="1">
    <citation type="journal article" date="2023" name="Mol. Biol. Evol.">
        <title>Third-Generation Sequencing Reveals the Adaptive Role of the Epigenome in Three Deep-Sea Polychaetes.</title>
        <authorList>
            <person name="Perez M."/>
            <person name="Aroh O."/>
            <person name="Sun Y."/>
            <person name="Lan Y."/>
            <person name="Juniper S.K."/>
            <person name="Young C.R."/>
            <person name="Angers B."/>
            <person name="Qian P.Y."/>
        </authorList>
    </citation>
    <scope>NUCLEOTIDE SEQUENCE</scope>
    <source>
        <strain evidence="3">P08H-3</strain>
    </source>
</reference>
<comment type="caution">
    <text evidence="3">The sequence shown here is derived from an EMBL/GenBank/DDBJ whole genome shotgun (WGS) entry which is preliminary data.</text>
</comment>
<dbReference type="InterPro" id="IPR029313">
    <property type="entry name" value="FANCI_S3"/>
</dbReference>
<organism evidence="3 4">
    <name type="scientific">Paralvinella palmiformis</name>
    <dbReference type="NCBI Taxonomy" id="53620"/>
    <lineage>
        <taxon>Eukaryota</taxon>
        <taxon>Metazoa</taxon>
        <taxon>Spiralia</taxon>
        <taxon>Lophotrochozoa</taxon>
        <taxon>Annelida</taxon>
        <taxon>Polychaeta</taxon>
        <taxon>Sedentaria</taxon>
        <taxon>Canalipalpata</taxon>
        <taxon>Terebellida</taxon>
        <taxon>Terebelliformia</taxon>
        <taxon>Alvinellidae</taxon>
        <taxon>Paralvinella</taxon>
    </lineage>
</organism>
<sequence>MKDKSAAGGSTGSKRKHAGSGKALGSGVSLSKHNSLVSFDFINRIITSLYGDVQPDGEAGLSCLRNSIDFKHYILSVTLHKVTQVNQTGNCEGDEWLTEKTVLKYCTKIAGGQISYTTIFYCLVFDNVSDEECDVDNEDNVSLQQKLYIVIKKLQVSQCTLIVSYK</sequence>
<proteinExistence type="predicted"/>
<feature type="domain" description="FANCI solenoid 3" evidence="2">
    <location>
        <begin position="37"/>
        <end position="110"/>
    </location>
</feature>
<evidence type="ECO:0000256" key="1">
    <source>
        <dbReference type="SAM" id="MobiDB-lite"/>
    </source>
</evidence>
<dbReference type="Proteomes" id="UP001208570">
    <property type="component" value="Unassembled WGS sequence"/>
</dbReference>
<dbReference type="AlphaFoldDB" id="A0AAD9NKB5"/>
<evidence type="ECO:0000313" key="3">
    <source>
        <dbReference type="EMBL" id="KAK2170304.1"/>
    </source>
</evidence>
<dbReference type="Pfam" id="PF14677">
    <property type="entry name" value="FANCI_S3"/>
    <property type="match status" value="1"/>
</dbReference>
<name>A0AAD9NKB5_9ANNE</name>
<protein>
    <recommendedName>
        <fullName evidence="2">FANCI solenoid 3 domain-containing protein</fullName>
    </recommendedName>
</protein>
<evidence type="ECO:0000259" key="2">
    <source>
        <dbReference type="Pfam" id="PF14677"/>
    </source>
</evidence>
<gene>
    <name evidence="3" type="ORF">LSH36_3g08015</name>
</gene>
<accession>A0AAD9NKB5</accession>
<keyword evidence="4" id="KW-1185">Reference proteome</keyword>
<feature type="region of interest" description="Disordered" evidence="1">
    <location>
        <begin position="1"/>
        <end position="28"/>
    </location>
</feature>
<dbReference type="EMBL" id="JAODUP010000003">
    <property type="protein sequence ID" value="KAK2170304.1"/>
    <property type="molecule type" value="Genomic_DNA"/>
</dbReference>